<keyword evidence="3" id="KW-1133">Transmembrane helix</keyword>
<evidence type="ECO:0008006" key="6">
    <source>
        <dbReference type="Google" id="ProtNLM"/>
    </source>
</evidence>
<evidence type="ECO:0000313" key="5">
    <source>
        <dbReference type="Proteomes" id="UP000054725"/>
    </source>
</evidence>
<feature type="coiled-coil region" evidence="1">
    <location>
        <begin position="215"/>
        <end position="261"/>
    </location>
</feature>
<comment type="caution">
    <text evidence="4">The sequence shown here is derived from an EMBL/GenBank/DDBJ whole genome shotgun (WGS) entry which is preliminary data.</text>
</comment>
<evidence type="ECO:0000313" key="4">
    <source>
        <dbReference type="EMBL" id="KTD36276.1"/>
    </source>
</evidence>
<dbReference type="Proteomes" id="UP000054725">
    <property type="component" value="Unassembled WGS sequence"/>
</dbReference>
<feature type="transmembrane region" description="Helical" evidence="3">
    <location>
        <begin position="28"/>
        <end position="49"/>
    </location>
</feature>
<keyword evidence="3" id="KW-0812">Transmembrane</keyword>
<feature type="compositionally biased region" description="Basic and acidic residues" evidence="2">
    <location>
        <begin position="386"/>
        <end position="396"/>
    </location>
</feature>
<proteinExistence type="predicted"/>
<sequence length="405" mass="45696">MLRTLNKISGAIVGFVVYPIKSAIINTALFAGTLVFATLVLFVLPIFAATDYYRTYPDSTLAKAIWRGMALGIVSLLLGIPFAIIILAAEIVFGVVDLIRSFWNGIADGYQEGLFFNVIKQIFFNFADCSLTLELIKQLNEKISQPYPPAHDDLDVSGEYAALDVPEENTFRVSNKEPPLDSAAYSAMIQETDPEVVFLPLSEKELELVQGRKAIKVLLENYRDLDARLTKLNEEIEKRRMQASEEQINEAELTLDSDLDQVAMSDIHQPILIVQMFEASPDQWRVVTGTTKISCDITLRQWLCEASRTHPLTNEPINNPSPYREKKTKYVITPYTDKRDAKELVEVANLIRRELYKNSEESRSRSSIGVVTQLSDRLSHMFFGAKPDEMPEKGAPNEDNSMVFE</sequence>
<protein>
    <recommendedName>
        <fullName evidence="6">Coiled coil protein</fullName>
    </recommendedName>
</protein>
<gene>
    <name evidence="4" type="ORF">Lnau_1260</name>
</gene>
<keyword evidence="3" id="KW-0472">Membrane</keyword>
<organism evidence="4 5">
    <name type="scientific">Legionella nautarum</name>
    <dbReference type="NCBI Taxonomy" id="45070"/>
    <lineage>
        <taxon>Bacteria</taxon>
        <taxon>Pseudomonadati</taxon>
        <taxon>Pseudomonadota</taxon>
        <taxon>Gammaproteobacteria</taxon>
        <taxon>Legionellales</taxon>
        <taxon>Legionellaceae</taxon>
        <taxon>Legionella</taxon>
    </lineage>
</organism>
<keyword evidence="5" id="KW-1185">Reference proteome</keyword>
<evidence type="ECO:0000256" key="2">
    <source>
        <dbReference type="SAM" id="MobiDB-lite"/>
    </source>
</evidence>
<dbReference type="AlphaFoldDB" id="A0A0W0WVI0"/>
<dbReference type="PATRIC" id="fig|45070.6.peg.1326"/>
<evidence type="ECO:0000256" key="3">
    <source>
        <dbReference type="SAM" id="Phobius"/>
    </source>
</evidence>
<reference evidence="4 5" key="1">
    <citation type="submission" date="2015-11" db="EMBL/GenBank/DDBJ databases">
        <title>Genomic analysis of 38 Legionella species identifies large and diverse effector repertoires.</title>
        <authorList>
            <person name="Burstein D."/>
            <person name="Amaro F."/>
            <person name="Zusman T."/>
            <person name="Lifshitz Z."/>
            <person name="Cohen O."/>
            <person name="Gilbert J.A."/>
            <person name="Pupko T."/>
            <person name="Shuman H.A."/>
            <person name="Segal G."/>
        </authorList>
    </citation>
    <scope>NUCLEOTIDE SEQUENCE [LARGE SCALE GENOMIC DNA]</scope>
    <source>
        <strain evidence="4 5">ATCC 49506</strain>
    </source>
</reference>
<keyword evidence="1" id="KW-0175">Coiled coil</keyword>
<name>A0A0W0WVI0_9GAMM</name>
<feature type="region of interest" description="Disordered" evidence="2">
    <location>
        <begin position="384"/>
        <end position="405"/>
    </location>
</feature>
<dbReference type="EMBL" id="LNYO01000013">
    <property type="protein sequence ID" value="KTD36276.1"/>
    <property type="molecule type" value="Genomic_DNA"/>
</dbReference>
<accession>A0A0W0WVI0</accession>
<evidence type="ECO:0000256" key="1">
    <source>
        <dbReference type="SAM" id="Coils"/>
    </source>
</evidence>
<feature type="transmembrane region" description="Helical" evidence="3">
    <location>
        <begin position="69"/>
        <end position="96"/>
    </location>
</feature>